<evidence type="ECO:0000256" key="2">
    <source>
        <dbReference type="ARBA" id="ARBA00022679"/>
    </source>
</evidence>
<dbReference type="SUPFAM" id="SSF53335">
    <property type="entry name" value="S-adenosyl-L-methionine-dependent methyltransferases"/>
    <property type="match status" value="1"/>
</dbReference>
<evidence type="ECO:0008006" key="6">
    <source>
        <dbReference type="Google" id="ProtNLM"/>
    </source>
</evidence>
<evidence type="ECO:0000256" key="1">
    <source>
        <dbReference type="ARBA" id="ARBA00022603"/>
    </source>
</evidence>
<dbReference type="GO" id="GO:0032259">
    <property type="term" value="P:methylation"/>
    <property type="evidence" value="ECO:0007669"/>
    <property type="project" value="UniProtKB-KW"/>
</dbReference>
<proteinExistence type="predicted"/>
<dbReference type="AlphaFoldDB" id="A0A8J4EML4"/>
<dbReference type="Proteomes" id="UP000614996">
    <property type="component" value="Unassembled WGS sequence"/>
</dbReference>
<gene>
    <name evidence="4" type="ORF">NUM_57710</name>
</gene>
<dbReference type="EMBL" id="BOPO01000123">
    <property type="protein sequence ID" value="GIL30517.1"/>
    <property type="molecule type" value="Genomic_DNA"/>
</dbReference>
<organism evidence="4 5">
    <name type="scientific">Actinocatenispora comari</name>
    <dbReference type="NCBI Taxonomy" id="2807577"/>
    <lineage>
        <taxon>Bacteria</taxon>
        <taxon>Bacillati</taxon>
        <taxon>Actinomycetota</taxon>
        <taxon>Actinomycetes</taxon>
        <taxon>Micromonosporales</taxon>
        <taxon>Micromonosporaceae</taxon>
        <taxon>Actinocatenispora</taxon>
    </lineage>
</organism>
<dbReference type="InterPro" id="IPR029063">
    <property type="entry name" value="SAM-dependent_MTases_sf"/>
</dbReference>
<dbReference type="RefSeq" id="WP_207128169.1">
    <property type="nucleotide sequence ID" value="NZ_BOPO01000123.1"/>
</dbReference>
<keyword evidence="5" id="KW-1185">Reference proteome</keyword>
<dbReference type="Gene3D" id="3.40.50.150">
    <property type="entry name" value="Vaccinia Virus protein VP39"/>
    <property type="match status" value="1"/>
</dbReference>
<comment type="caution">
    <text evidence="4">The sequence shown here is derived from an EMBL/GenBank/DDBJ whole genome shotgun (WGS) entry which is preliminary data.</text>
</comment>
<evidence type="ECO:0000256" key="3">
    <source>
        <dbReference type="ARBA" id="ARBA00022691"/>
    </source>
</evidence>
<evidence type="ECO:0000313" key="5">
    <source>
        <dbReference type="Proteomes" id="UP000614996"/>
    </source>
</evidence>
<dbReference type="Pfam" id="PF01234">
    <property type="entry name" value="NNMT_PNMT_TEMT"/>
    <property type="match status" value="1"/>
</dbReference>
<sequence length="245" mass="26619">MTAEPRRNADADWDAWPVEQYLAENYRTLHPSDAAVIAAHSALYQRIEPGSLHRTVEFGAGPNLYPLLLAAAASRHIDAVEPGAAGVAYLRRALADGPEPSWQPFYAECRRLDPALPATMREALSVVHVHRAPLTAPPAPPYDLASMHFVAESVTAEPAEFRSLCDSYVAAVRPGGYLVAAFMAGMPTYRLGDGSVWPGLPVTAETLHEVFEPLVDDLQITAVGRDDTLPAYGDEGMLVLHARRR</sequence>
<keyword evidence="3" id="KW-0949">S-adenosyl-L-methionine</keyword>
<protein>
    <recommendedName>
        <fullName evidence="6">Methyltransferase</fullName>
    </recommendedName>
</protein>
<name>A0A8J4EML4_9ACTN</name>
<dbReference type="GO" id="GO:0008168">
    <property type="term" value="F:methyltransferase activity"/>
    <property type="evidence" value="ECO:0007669"/>
    <property type="project" value="UniProtKB-KW"/>
</dbReference>
<keyword evidence="1" id="KW-0489">Methyltransferase</keyword>
<dbReference type="PROSITE" id="PS51681">
    <property type="entry name" value="SAM_MT_NNMT_PNMT_TEMT"/>
    <property type="match status" value="1"/>
</dbReference>
<accession>A0A8J4EML4</accession>
<reference evidence="5" key="1">
    <citation type="journal article" date="2021" name="Int. J. Syst. Evol. Microbiol.">
        <title>Actinocatenispora comari sp. nov., an endophytic actinomycete isolated from aerial parts of Comarum salesowianum.</title>
        <authorList>
            <person name="Oyunbileg N."/>
            <person name="Iizaka Y."/>
            <person name="Hamada M."/>
            <person name="Davaapurev B.O."/>
            <person name="Fukumoto A."/>
            <person name="Tsetseg B."/>
            <person name="Kato F."/>
            <person name="Tamura T."/>
            <person name="Batkhuu J."/>
            <person name="Anzai Y."/>
        </authorList>
    </citation>
    <scope>NUCLEOTIDE SEQUENCE [LARGE SCALE GENOMIC DNA]</scope>
    <source>
        <strain evidence="5">NUM-2625</strain>
    </source>
</reference>
<keyword evidence="2" id="KW-0808">Transferase</keyword>
<evidence type="ECO:0000313" key="4">
    <source>
        <dbReference type="EMBL" id="GIL30517.1"/>
    </source>
</evidence>
<dbReference type="InterPro" id="IPR000940">
    <property type="entry name" value="NNMT_TEMT_trans"/>
</dbReference>